<dbReference type="AlphaFoldDB" id="A0AA91JP77"/>
<organism evidence="1 2">
    <name type="scientific">Enterococcus silesiacus</name>
    <dbReference type="NCBI Taxonomy" id="332949"/>
    <lineage>
        <taxon>Bacteria</taxon>
        <taxon>Bacillati</taxon>
        <taxon>Bacillota</taxon>
        <taxon>Bacilli</taxon>
        <taxon>Lactobacillales</taxon>
        <taxon>Enterococcaceae</taxon>
        <taxon>Enterococcus</taxon>
    </lineage>
</organism>
<sequence length="40" mass="4886">MIDPVTQTIQEREINLTISIQKEKLYRVERVDYFGKEWNT</sequence>
<dbReference type="EMBL" id="JXLC01000012">
    <property type="protein sequence ID" value="OJG91669.1"/>
    <property type="molecule type" value="Genomic_DNA"/>
</dbReference>
<reference evidence="1 2" key="1">
    <citation type="submission" date="2014-12" db="EMBL/GenBank/DDBJ databases">
        <title>Draft genome sequences of 29 type strains of Enterococci.</title>
        <authorList>
            <person name="Zhong Z."/>
            <person name="Sun Z."/>
            <person name="Liu W."/>
            <person name="Zhang W."/>
            <person name="Zhang H."/>
        </authorList>
    </citation>
    <scope>NUCLEOTIDE SEQUENCE [LARGE SCALE GENOMIC DNA]</scope>
    <source>
        <strain evidence="1 2">DSM 22801</strain>
    </source>
</reference>
<evidence type="ECO:0000313" key="2">
    <source>
        <dbReference type="Proteomes" id="UP000183039"/>
    </source>
</evidence>
<evidence type="ECO:0000313" key="1">
    <source>
        <dbReference type="EMBL" id="OJG91669.1"/>
    </source>
</evidence>
<name>A0AA91JP77_9ENTE</name>
<comment type="caution">
    <text evidence="1">The sequence shown here is derived from an EMBL/GenBank/DDBJ whole genome shotgun (WGS) entry which is preliminary data.</text>
</comment>
<proteinExistence type="predicted"/>
<protein>
    <submittedName>
        <fullName evidence="1">Uncharacterized protein</fullName>
    </submittedName>
</protein>
<accession>A0AA91JP77</accession>
<gene>
    <name evidence="1" type="ORF">RV15_GL000553</name>
</gene>
<dbReference type="Proteomes" id="UP000183039">
    <property type="component" value="Unassembled WGS sequence"/>
</dbReference>